<dbReference type="Proteomes" id="UP000694552">
    <property type="component" value="Unplaced"/>
</dbReference>
<name>A0A8C8B5G4_9STRI</name>
<dbReference type="Ensembl" id="ENSOSUT00000016462.1">
    <property type="protein sequence ID" value="ENSOSUP00000015912.1"/>
    <property type="gene ID" value="ENSOSUG00000011396.1"/>
</dbReference>
<evidence type="ECO:0000313" key="2">
    <source>
        <dbReference type="Proteomes" id="UP000694552"/>
    </source>
</evidence>
<protein>
    <submittedName>
        <fullName evidence="1">Uncharacterized protein</fullName>
    </submittedName>
</protein>
<organism evidence="1 2">
    <name type="scientific">Otus sunia</name>
    <name type="common">Oriental scops-owl</name>
    <dbReference type="NCBI Taxonomy" id="257818"/>
    <lineage>
        <taxon>Eukaryota</taxon>
        <taxon>Metazoa</taxon>
        <taxon>Chordata</taxon>
        <taxon>Craniata</taxon>
        <taxon>Vertebrata</taxon>
        <taxon>Euteleostomi</taxon>
        <taxon>Archelosauria</taxon>
        <taxon>Archosauria</taxon>
        <taxon>Dinosauria</taxon>
        <taxon>Saurischia</taxon>
        <taxon>Theropoda</taxon>
        <taxon>Coelurosauria</taxon>
        <taxon>Aves</taxon>
        <taxon>Neognathae</taxon>
        <taxon>Neoaves</taxon>
        <taxon>Telluraves</taxon>
        <taxon>Strigiformes</taxon>
        <taxon>Strigidae</taxon>
        <taxon>Otus</taxon>
    </lineage>
</organism>
<evidence type="ECO:0000313" key="1">
    <source>
        <dbReference type="Ensembl" id="ENSOSUP00000015912.1"/>
    </source>
</evidence>
<proteinExistence type="predicted"/>
<reference evidence="1" key="1">
    <citation type="submission" date="2025-08" db="UniProtKB">
        <authorList>
            <consortium name="Ensembl"/>
        </authorList>
    </citation>
    <scope>IDENTIFICATION</scope>
</reference>
<dbReference type="AlphaFoldDB" id="A0A8C8B5G4"/>
<accession>A0A8C8B5G4</accession>
<sequence>MLLFNCNRFCHPPLTVLSDIQELLCLVFVLEEGLCYILDVFCGLQIYSCQLAALCWKPLPSCTLRQRAFPILPPVLVLHCSNVSILYLLQ</sequence>
<keyword evidence="2" id="KW-1185">Reference proteome</keyword>
<reference evidence="1" key="2">
    <citation type="submission" date="2025-09" db="UniProtKB">
        <authorList>
            <consortium name="Ensembl"/>
        </authorList>
    </citation>
    <scope>IDENTIFICATION</scope>
</reference>